<keyword evidence="16" id="KW-0170">Cobalt</keyword>
<gene>
    <name evidence="24" type="ORF">EH55_12760</name>
</gene>
<evidence type="ECO:0000256" key="1">
    <source>
        <dbReference type="ARBA" id="ARBA00001700"/>
    </source>
</evidence>
<feature type="binding site" evidence="19">
    <location>
        <position position="200"/>
    </location>
    <ligand>
        <name>Zn(2+)</name>
        <dbReference type="ChEBI" id="CHEBI:29105"/>
    </ligand>
</feature>
<evidence type="ECO:0000256" key="9">
    <source>
        <dbReference type="ARBA" id="ARBA00022605"/>
    </source>
</evidence>
<evidence type="ECO:0000256" key="4">
    <source>
        <dbReference type="ARBA" id="ARBA00005178"/>
    </source>
</evidence>
<keyword evidence="11 19" id="KW-0808">Transferase</keyword>
<dbReference type="Gene3D" id="1.10.1240.10">
    <property type="entry name" value="Methionine synthase domain"/>
    <property type="match status" value="1"/>
</dbReference>
<proteinExistence type="inferred from homology"/>
<dbReference type="InterPro" id="IPR036724">
    <property type="entry name" value="Cobalamin-bd_sf"/>
</dbReference>
<comment type="caution">
    <text evidence="24">The sequence shown here is derived from an EMBL/GenBank/DDBJ whole genome shotgun (WGS) entry which is preliminary data.</text>
</comment>
<dbReference type="PROSITE" id="PS51337">
    <property type="entry name" value="B12_BINDING_NTER"/>
    <property type="match status" value="1"/>
</dbReference>
<evidence type="ECO:0000256" key="3">
    <source>
        <dbReference type="ARBA" id="ARBA00001956"/>
    </source>
</evidence>
<dbReference type="PROSITE" id="PS50970">
    <property type="entry name" value="HCY"/>
    <property type="match status" value="1"/>
</dbReference>
<dbReference type="EMBL" id="JMKI01000006">
    <property type="protein sequence ID" value="KEJ93171.1"/>
    <property type="molecule type" value="Genomic_DNA"/>
</dbReference>
<comment type="function">
    <text evidence="17">Catalyzes the transfer of a methyl group from methyl-cobalamin to homocysteine, yielding enzyme-bound cob(I)alamin and methionine. Subsequently, remethylates the cofactor using methyltetrahydrofolate.</text>
</comment>
<dbReference type="RefSeq" id="WP_037974511.1">
    <property type="nucleotide sequence ID" value="NZ_JMKI01000006.1"/>
</dbReference>
<evidence type="ECO:0000256" key="6">
    <source>
        <dbReference type="ARBA" id="ARBA00012032"/>
    </source>
</evidence>
<dbReference type="Gene3D" id="3.40.50.280">
    <property type="entry name" value="Cobalamin-binding domain"/>
    <property type="match status" value="1"/>
</dbReference>
<keyword evidence="12" id="KW-0949">S-adenosyl-L-methionine</keyword>
<dbReference type="PANTHER" id="PTHR45833">
    <property type="entry name" value="METHIONINE SYNTHASE"/>
    <property type="match status" value="1"/>
</dbReference>
<dbReference type="PROSITE" id="PS51332">
    <property type="entry name" value="B12_BINDING"/>
    <property type="match status" value="1"/>
</dbReference>
<dbReference type="GO" id="GO:0031419">
    <property type="term" value="F:cobalamin binding"/>
    <property type="evidence" value="ECO:0007669"/>
    <property type="project" value="UniProtKB-KW"/>
</dbReference>
<dbReference type="InterPro" id="IPR036589">
    <property type="entry name" value="HCY_dom_sf"/>
</dbReference>
<dbReference type="UniPathway" id="UPA00051">
    <property type="reaction ID" value="UER00081"/>
</dbReference>
<dbReference type="Pfam" id="PF00809">
    <property type="entry name" value="Pterin_bind"/>
    <property type="match status" value="1"/>
</dbReference>
<dbReference type="GO" id="GO:0032259">
    <property type="term" value="P:methylation"/>
    <property type="evidence" value="ECO:0007669"/>
    <property type="project" value="UniProtKB-KW"/>
</dbReference>
<evidence type="ECO:0000256" key="17">
    <source>
        <dbReference type="ARBA" id="ARBA00025552"/>
    </source>
</evidence>
<evidence type="ECO:0000313" key="24">
    <source>
        <dbReference type="EMBL" id="KEJ93171.1"/>
    </source>
</evidence>
<dbReference type="GO" id="GO:0008705">
    <property type="term" value="F:methionine synthase activity"/>
    <property type="evidence" value="ECO:0007669"/>
    <property type="project" value="UniProtKB-EC"/>
</dbReference>
<dbReference type="Pfam" id="PF02310">
    <property type="entry name" value="B12-binding"/>
    <property type="match status" value="1"/>
</dbReference>
<evidence type="ECO:0000259" key="20">
    <source>
        <dbReference type="PROSITE" id="PS50970"/>
    </source>
</evidence>
<dbReference type="InterPro" id="IPR000489">
    <property type="entry name" value="Pterin-binding_dom"/>
</dbReference>
<organism evidence="24 25">
    <name type="scientific">Synergistes jonesii</name>
    <dbReference type="NCBI Taxonomy" id="2754"/>
    <lineage>
        <taxon>Bacteria</taxon>
        <taxon>Thermotogati</taxon>
        <taxon>Synergistota</taxon>
        <taxon>Synergistia</taxon>
        <taxon>Synergistales</taxon>
        <taxon>Synergistaceae</taxon>
        <taxon>Synergistes</taxon>
    </lineage>
</organism>
<dbReference type="Pfam" id="PF02607">
    <property type="entry name" value="B12-binding_2"/>
    <property type="match status" value="1"/>
</dbReference>
<dbReference type="InterPro" id="IPR036594">
    <property type="entry name" value="Meth_synthase_dom"/>
</dbReference>
<dbReference type="InterPro" id="IPR003726">
    <property type="entry name" value="HCY_dom"/>
</dbReference>
<dbReference type="InterPro" id="IPR003759">
    <property type="entry name" value="Cbl-bd_cap"/>
</dbReference>
<feature type="binding site" evidence="19">
    <location>
        <position position="265"/>
    </location>
    <ligand>
        <name>Zn(2+)</name>
        <dbReference type="ChEBI" id="CHEBI:29105"/>
    </ligand>
</feature>
<dbReference type="SUPFAM" id="SSF51717">
    <property type="entry name" value="Dihydropteroate synthetase-like"/>
    <property type="match status" value="1"/>
</dbReference>
<dbReference type="PROSITE" id="PS50972">
    <property type="entry name" value="PTERIN_BINDING"/>
    <property type="match status" value="1"/>
</dbReference>
<dbReference type="SMART" id="SM01018">
    <property type="entry name" value="B12-binding_2"/>
    <property type="match status" value="1"/>
</dbReference>
<dbReference type="Gene3D" id="3.20.20.20">
    <property type="entry name" value="Dihydropteroate synthase-like"/>
    <property type="match status" value="1"/>
</dbReference>
<evidence type="ECO:0000259" key="22">
    <source>
        <dbReference type="PROSITE" id="PS51332"/>
    </source>
</evidence>
<evidence type="ECO:0000256" key="15">
    <source>
        <dbReference type="ARBA" id="ARBA00023167"/>
    </source>
</evidence>
<evidence type="ECO:0000256" key="7">
    <source>
        <dbReference type="ARBA" id="ARBA00013998"/>
    </source>
</evidence>
<comment type="cofactor">
    <cofactor evidence="3">
        <name>methylcob(III)alamin</name>
        <dbReference type="ChEBI" id="CHEBI:28115"/>
    </cofactor>
</comment>
<dbReference type="Gene3D" id="3.20.20.330">
    <property type="entry name" value="Homocysteine-binding-like domain"/>
    <property type="match status" value="1"/>
</dbReference>
<feature type="domain" description="B12-binding N-terminal" evidence="23">
    <location>
        <begin position="569"/>
        <end position="662"/>
    </location>
</feature>
<dbReference type="SUPFAM" id="SSF82282">
    <property type="entry name" value="Homocysteine S-methyltransferase"/>
    <property type="match status" value="1"/>
</dbReference>
<evidence type="ECO:0000256" key="14">
    <source>
        <dbReference type="ARBA" id="ARBA00022833"/>
    </source>
</evidence>
<keyword evidence="10" id="KW-0846">Cobalamin</keyword>
<dbReference type="PATRIC" id="fig|2754.20.peg.544"/>
<accession>A0A073IUM3</accession>
<reference evidence="24 25" key="1">
    <citation type="submission" date="2014-04" db="EMBL/GenBank/DDBJ databases">
        <title>Draft Genome Sequence of Synergistes jonesii.</title>
        <authorList>
            <person name="Coil D.A."/>
            <person name="Eisen J.A."/>
            <person name="Holland-Moritz H.E."/>
        </authorList>
    </citation>
    <scope>NUCLEOTIDE SEQUENCE [LARGE SCALE GENOMIC DNA]</scope>
    <source>
        <strain evidence="24 25">78-1</strain>
    </source>
</reference>
<dbReference type="eggNOG" id="COG0646">
    <property type="taxonomic scope" value="Bacteria"/>
</dbReference>
<feature type="domain" description="Hcy-binding" evidence="20">
    <location>
        <begin position="1"/>
        <end position="280"/>
    </location>
</feature>
<dbReference type="GeneID" id="90982832"/>
<keyword evidence="9" id="KW-0028">Amino-acid biosynthesis</keyword>
<evidence type="ECO:0000256" key="10">
    <source>
        <dbReference type="ARBA" id="ARBA00022628"/>
    </source>
</evidence>
<dbReference type="SUPFAM" id="SSF52242">
    <property type="entry name" value="Cobalamin (vitamin B12)-binding domain"/>
    <property type="match status" value="1"/>
</dbReference>
<keyword evidence="13 19" id="KW-0479">Metal-binding</keyword>
<evidence type="ECO:0000313" key="25">
    <source>
        <dbReference type="Proteomes" id="UP000027665"/>
    </source>
</evidence>
<dbReference type="GO" id="GO:0046653">
    <property type="term" value="P:tetrahydrofolate metabolic process"/>
    <property type="evidence" value="ECO:0007669"/>
    <property type="project" value="TreeGrafter"/>
</dbReference>
<dbReference type="Proteomes" id="UP000027665">
    <property type="component" value="Unassembled WGS sequence"/>
</dbReference>
<comment type="similarity">
    <text evidence="5">Belongs to the vitamin-B12 dependent methionine synthase family.</text>
</comment>
<evidence type="ECO:0000256" key="2">
    <source>
        <dbReference type="ARBA" id="ARBA00001947"/>
    </source>
</evidence>
<protein>
    <recommendedName>
        <fullName evidence="7">Methionine synthase</fullName>
        <ecNumber evidence="6">2.1.1.13</ecNumber>
    </recommendedName>
    <alternativeName>
        <fullName evidence="18">5-methyltetrahydrofolate--homocysteine methyltransferase</fullName>
    </alternativeName>
</protein>
<dbReference type="eggNOG" id="COG1410">
    <property type="taxonomic scope" value="Bacteria"/>
</dbReference>
<keyword evidence="8 19" id="KW-0489">Methyltransferase</keyword>
<evidence type="ECO:0000259" key="23">
    <source>
        <dbReference type="PROSITE" id="PS51337"/>
    </source>
</evidence>
<dbReference type="InterPro" id="IPR017215">
    <property type="entry name" value="MetH_bac"/>
</dbReference>
<comment type="cofactor">
    <cofactor evidence="2 19">
        <name>Zn(2+)</name>
        <dbReference type="ChEBI" id="CHEBI:29105"/>
    </cofactor>
</comment>
<evidence type="ECO:0000256" key="19">
    <source>
        <dbReference type="PROSITE-ProRule" id="PRU00333"/>
    </source>
</evidence>
<dbReference type="EC" id="2.1.1.13" evidence="6"/>
<dbReference type="Pfam" id="PF02574">
    <property type="entry name" value="S-methyl_trans"/>
    <property type="match status" value="1"/>
</dbReference>
<dbReference type="STRING" id="2754.EH55_12760"/>
<name>A0A073IUM3_9BACT</name>
<keyword evidence="14 19" id="KW-0862">Zinc</keyword>
<comment type="catalytic activity">
    <reaction evidence="1">
        <text>(6S)-5-methyl-5,6,7,8-tetrahydrofolate + L-homocysteine = (6S)-5,6,7,8-tetrahydrofolate + L-methionine</text>
        <dbReference type="Rhea" id="RHEA:11172"/>
        <dbReference type="ChEBI" id="CHEBI:18608"/>
        <dbReference type="ChEBI" id="CHEBI:57453"/>
        <dbReference type="ChEBI" id="CHEBI:57844"/>
        <dbReference type="ChEBI" id="CHEBI:58199"/>
        <dbReference type="EC" id="2.1.1.13"/>
    </reaction>
</comment>
<dbReference type="SUPFAM" id="SSF47644">
    <property type="entry name" value="Methionine synthase domain"/>
    <property type="match status" value="1"/>
</dbReference>
<dbReference type="GO" id="GO:0050667">
    <property type="term" value="P:homocysteine metabolic process"/>
    <property type="evidence" value="ECO:0007669"/>
    <property type="project" value="TreeGrafter"/>
</dbReference>
<dbReference type="PANTHER" id="PTHR45833:SF1">
    <property type="entry name" value="METHIONINE SYNTHASE"/>
    <property type="match status" value="1"/>
</dbReference>
<evidence type="ECO:0000256" key="12">
    <source>
        <dbReference type="ARBA" id="ARBA00022691"/>
    </source>
</evidence>
<dbReference type="InterPro" id="IPR050554">
    <property type="entry name" value="Met_Synthase/Corrinoid"/>
</dbReference>
<evidence type="ECO:0000256" key="13">
    <source>
        <dbReference type="ARBA" id="ARBA00022723"/>
    </source>
</evidence>
<sequence>MELGKILIFDGAMGTMLQKRGLGRGVVPETLNAAAPRAIEDIHREYLDAGADVILANSFGANRFKAEKAGMEVSVMVESAVKIAKRAIGGRGGKYAALDIGPCGRVLSPAGDLGFEEAVGVFAEIVRAGDAAGADFILFETFTDLYELKAALIAAKENSRLPVFATMSFEESGKTFFGASAESMVMTLEALGVSALGVNCSLGPAQLGPVVERIVGAASVPVLVQPNAGLPVMEEGAARYDVTPEEFARRVKGFVRMGVRFVGGCCGTTPEYIRLLKKELSGMEAAEIKNRPRGGICSPSKQLYFDRTTVIGERINPTGKKNLQAALRAHDIDYVVREALREEEQGADVLDVNVGLPDVDEPALLAEAITRIQASTPLPLQLDSSFPGALARAARIYNGKPLLNSVNGKKESLEAVLPIAKKYGCALLGLTLDEKGVPRTAEERLAIAERIVAAAEAAGIRRCDILIDCLMMTVGVQPDQAREALRAISLVKKELGVKTALGVSNVSFGLPNRPLINRTMLAMALAAGLDAPIMNPGDAGMTETAAAARLLLAQAGAADSYVAKFGGKPAEPTPAEEEAPAVQSAILRGLKSDAAKAARELLSSREPLEIVEKEIIPALDRVGKEYESGDIFISQLIQSAEAAKAAFDVLREKMEERGAGGLKGKKVILATVHGDIHDIGKNIVKVILENYNFDVTDLGKDVPARAVSDAVAETGARIVGLSALMTTTVASMKETIELLRREHPDVKVIVGGAVLTEKLARRVGADRYAKDAMETVKHAGEL</sequence>
<dbReference type="PIRSF" id="PIRSF037472">
    <property type="entry name" value="DHPS_mtfrase"/>
    <property type="match status" value="1"/>
</dbReference>
<dbReference type="GO" id="GO:0046872">
    <property type="term" value="F:metal ion binding"/>
    <property type="evidence" value="ECO:0007669"/>
    <property type="project" value="UniProtKB-KW"/>
</dbReference>
<dbReference type="AlphaFoldDB" id="A0A073IUM3"/>
<keyword evidence="25" id="KW-1185">Reference proteome</keyword>
<comment type="pathway">
    <text evidence="4">Amino-acid biosynthesis; L-methionine biosynthesis via de novo pathway; L-methionine from L-homocysteine (MetH route): step 1/1.</text>
</comment>
<dbReference type="InterPro" id="IPR006158">
    <property type="entry name" value="Cobalamin-bd"/>
</dbReference>
<feature type="domain" description="B12-binding" evidence="22">
    <location>
        <begin position="664"/>
        <end position="782"/>
    </location>
</feature>
<evidence type="ECO:0000256" key="5">
    <source>
        <dbReference type="ARBA" id="ARBA00010398"/>
    </source>
</evidence>
<dbReference type="InterPro" id="IPR011005">
    <property type="entry name" value="Dihydropteroate_synth-like_sf"/>
</dbReference>
<evidence type="ECO:0000256" key="11">
    <source>
        <dbReference type="ARBA" id="ARBA00022679"/>
    </source>
</evidence>
<feature type="domain" description="Pterin-binding" evidence="21">
    <location>
        <begin position="308"/>
        <end position="552"/>
    </location>
</feature>
<evidence type="ECO:0000256" key="8">
    <source>
        <dbReference type="ARBA" id="ARBA00022603"/>
    </source>
</evidence>
<evidence type="ECO:0000256" key="18">
    <source>
        <dbReference type="ARBA" id="ARBA00031040"/>
    </source>
</evidence>
<evidence type="ECO:0000256" key="16">
    <source>
        <dbReference type="ARBA" id="ARBA00023285"/>
    </source>
</evidence>
<dbReference type="OrthoDB" id="9803687at2"/>
<dbReference type="GO" id="GO:0005829">
    <property type="term" value="C:cytosol"/>
    <property type="evidence" value="ECO:0007669"/>
    <property type="project" value="TreeGrafter"/>
</dbReference>
<feature type="binding site" evidence="19">
    <location>
        <position position="266"/>
    </location>
    <ligand>
        <name>Zn(2+)</name>
        <dbReference type="ChEBI" id="CHEBI:29105"/>
    </ligand>
</feature>
<evidence type="ECO:0000259" key="21">
    <source>
        <dbReference type="PROSITE" id="PS50972"/>
    </source>
</evidence>
<keyword evidence="15" id="KW-0486">Methionine biosynthesis</keyword>